<comment type="caution">
    <text evidence="3">The sequence shown here is derived from an EMBL/GenBank/DDBJ whole genome shotgun (WGS) entry which is preliminary data.</text>
</comment>
<dbReference type="RefSeq" id="WP_085094077.1">
    <property type="nucleotide sequence ID" value="NZ_AP022603.1"/>
</dbReference>
<accession>A0A1X1RH73</accession>
<name>A0A1X1RH73_MYCFA</name>
<feature type="transmembrane region" description="Helical" evidence="2">
    <location>
        <begin position="33"/>
        <end position="53"/>
    </location>
</feature>
<evidence type="ECO:0000256" key="1">
    <source>
        <dbReference type="SAM" id="MobiDB-lite"/>
    </source>
</evidence>
<keyword evidence="2" id="KW-0812">Transmembrane</keyword>
<dbReference type="Proteomes" id="UP000193484">
    <property type="component" value="Unassembled WGS sequence"/>
</dbReference>
<dbReference type="OrthoDB" id="4375786at2"/>
<keyword evidence="2" id="KW-1133">Transmembrane helix</keyword>
<proteinExistence type="predicted"/>
<keyword evidence="4" id="KW-1185">Reference proteome</keyword>
<dbReference type="NCBIfam" id="NF037996">
    <property type="entry name" value="B-4DMT"/>
    <property type="match status" value="1"/>
</dbReference>
<feature type="transmembrane region" description="Helical" evidence="2">
    <location>
        <begin position="110"/>
        <end position="131"/>
    </location>
</feature>
<feature type="region of interest" description="Disordered" evidence="1">
    <location>
        <begin position="173"/>
        <end position="198"/>
    </location>
</feature>
<organism evidence="3 4">
    <name type="scientific">Mycolicibacterium fallax</name>
    <name type="common">Mycobacterium fallax</name>
    <dbReference type="NCBI Taxonomy" id="1793"/>
    <lineage>
        <taxon>Bacteria</taxon>
        <taxon>Bacillati</taxon>
        <taxon>Actinomycetota</taxon>
        <taxon>Actinomycetes</taxon>
        <taxon>Mycobacteriales</taxon>
        <taxon>Mycobacteriaceae</taxon>
        <taxon>Mycolicibacterium</taxon>
    </lineage>
</organism>
<evidence type="ECO:0000313" key="4">
    <source>
        <dbReference type="Proteomes" id="UP000193484"/>
    </source>
</evidence>
<dbReference type="EMBL" id="LQOJ01000022">
    <property type="protein sequence ID" value="ORV06196.1"/>
    <property type="molecule type" value="Genomic_DNA"/>
</dbReference>
<feature type="compositionally biased region" description="Basic and acidic residues" evidence="1">
    <location>
        <begin position="184"/>
        <end position="198"/>
    </location>
</feature>
<evidence type="ECO:0000256" key="2">
    <source>
        <dbReference type="SAM" id="Phobius"/>
    </source>
</evidence>
<keyword evidence="2" id="KW-0472">Membrane</keyword>
<feature type="transmembrane region" description="Helical" evidence="2">
    <location>
        <begin position="74"/>
        <end position="98"/>
    </location>
</feature>
<dbReference type="AlphaFoldDB" id="A0A1X1RH73"/>
<protein>
    <submittedName>
        <fullName evidence="3">Uncharacterized protein</fullName>
    </submittedName>
</protein>
<gene>
    <name evidence="3" type="ORF">AWC04_05880</name>
</gene>
<dbReference type="InterPro" id="IPR047958">
    <property type="entry name" value="B-4DMT-like"/>
</dbReference>
<dbReference type="STRING" id="1793.AWC04_05880"/>
<evidence type="ECO:0000313" key="3">
    <source>
        <dbReference type="EMBL" id="ORV06196.1"/>
    </source>
</evidence>
<reference evidence="3 4" key="1">
    <citation type="submission" date="2016-01" db="EMBL/GenBank/DDBJ databases">
        <title>The new phylogeny of the genus Mycobacterium.</title>
        <authorList>
            <person name="Tarcisio F."/>
            <person name="Conor M."/>
            <person name="Antonella G."/>
            <person name="Elisabetta G."/>
            <person name="Giulia F.S."/>
            <person name="Sara T."/>
            <person name="Anna F."/>
            <person name="Clotilde B."/>
            <person name="Roberto B."/>
            <person name="Veronica D.S."/>
            <person name="Fabio R."/>
            <person name="Monica P."/>
            <person name="Olivier J."/>
            <person name="Enrico T."/>
            <person name="Nicola S."/>
        </authorList>
    </citation>
    <scope>NUCLEOTIDE SEQUENCE [LARGE SCALE GENOMIC DNA]</scope>
    <source>
        <strain evidence="3 4">DSM 44179</strain>
    </source>
</reference>
<sequence length="198" mass="20788">MDKWLVRGLAFAGLMIVVRIVQGTLVNTLQTDAVLISLLALAVVMAAAAIWGWRDGSADATANPDADYRADLAMTWLIAGLVAGGISGVVTWGVSLVYPALFSSGLINELTTFAAFTALLIFTPAIIAVALGRWAVDRRGPAVNTHHSIHEREAGGDGDDRADTDVFAAVEADSVDDATTEDATVEHALVEPNGSDDR</sequence>